<comment type="caution">
    <text evidence="1">The sequence shown here is derived from an EMBL/GenBank/DDBJ whole genome shotgun (WGS) entry which is preliminary data.</text>
</comment>
<organism evidence="1">
    <name type="scientific">gut metagenome</name>
    <dbReference type="NCBI Taxonomy" id="749906"/>
    <lineage>
        <taxon>unclassified sequences</taxon>
        <taxon>metagenomes</taxon>
        <taxon>organismal metagenomes</taxon>
    </lineage>
</organism>
<dbReference type="AlphaFoldDB" id="J9FCF2"/>
<proteinExistence type="predicted"/>
<accession>J9FCF2</accession>
<name>J9FCF2_9ZZZZ</name>
<gene>
    <name evidence="1" type="ORF">EVA_19353</name>
</gene>
<reference evidence="1" key="1">
    <citation type="journal article" date="2012" name="PLoS ONE">
        <title>Gene sets for utilization of primary and secondary nutrition supplies in the distal gut of endangered iberian lynx.</title>
        <authorList>
            <person name="Alcaide M."/>
            <person name="Messina E."/>
            <person name="Richter M."/>
            <person name="Bargiela R."/>
            <person name="Peplies J."/>
            <person name="Huws S.A."/>
            <person name="Newbold C.J."/>
            <person name="Golyshin P.N."/>
            <person name="Simon M.A."/>
            <person name="Lopez G."/>
            <person name="Yakimov M.M."/>
            <person name="Ferrer M."/>
        </authorList>
    </citation>
    <scope>NUCLEOTIDE SEQUENCE</scope>
</reference>
<protein>
    <submittedName>
        <fullName evidence="1">Uncharacterized protein</fullName>
    </submittedName>
</protein>
<dbReference type="EMBL" id="AMCI01007485">
    <property type="protein sequence ID" value="EJW92541.1"/>
    <property type="molecule type" value="Genomic_DNA"/>
</dbReference>
<evidence type="ECO:0000313" key="1">
    <source>
        <dbReference type="EMBL" id="EJW92541.1"/>
    </source>
</evidence>
<sequence length="43" mass="4749">MSEYLLHTIHNSLSTPQVSVSGSNLKVTTNFGEIYIGVCLTYM</sequence>